<dbReference type="EMBL" id="JBHRUV010000033">
    <property type="protein sequence ID" value="MFC3266294.1"/>
    <property type="molecule type" value="Genomic_DNA"/>
</dbReference>
<dbReference type="PANTHER" id="PTHR43684">
    <property type="match status" value="1"/>
</dbReference>
<proteinExistence type="inferred from homology"/>
<evidence type="ECO:0000256" key="1">
    <source>
        <dbReference type="ARBA" id="ARBA00005254"/>
    </source>
</evidence>
<dbReference type="Gene3D" id="1.10.12.10">
    <property type="entry name" value="Lyase 2-enoyl-coa Hydratase, Chain A, domain 2"/>
    <property type="match status" value="1"/>
</dbReference>
<dbReference type="PANTHER" id="PTHR43684:SF4">
    <property type="entry name" value="ENOYL-COA HYDRATASE_ISOMERASE FAMILY PROTEIN (AFU_ORTHOLOGUE AFUA_1G01890)"/>
    <property type="match status" value="1"/>
</dbReference>
<dbReference type="Gene3D" id="3.90.226.10">
    <property type="entry name" value="2-enoyl-CoA Hydratase, Chain A, domain 1"/>
    <property type="match status" value="1"/>
</dbReference>
<dbReference type="Pfam" id="PF00378">
    <property type="entry name" value="ECH_1"/>
    <property type="match status" value="1"/>
</dbReference>
<dbReference type="InterPro" id="IPR051053">
    <property type="entry name" value="ECH/Chromodomain_protein"/>
</dbReference>
<keyword evidence="3" id="KW-1185">Reference proteome</keyword>
<reference evidence="3" key="1">
    <citation type="journal article" date="2019" name="Int. J. Syst. Evol. Microbiol.">
        <title>The Global Catalogue of Microorganisms (GCM) 10K type strain sequencing project: providing services to taxonomists for standard genome sequencing and annotation.</title>
        <authorList>
            <consortium name="The Broad Institute Genomics Platform"/>
            <consortium name="The Broad Institute Genome Sequencing Center for Infectious Disease"/>
            <person name="Wu L."/>
            <person name="Ma J."/>
        </authorList>
    </citation>
    <scope>NUCLEOTIDE SEQUENCE [LARGE SCALE GENOMIC DNA]</scope>
    <source>
        <strain evidence="3">CCM 7941</strain>
    </source>
</reference>
<gene>
    <name evidence="2" type="ORF">ACFOEX_08010</name>
</gene>
<name>A0ABV7LFH4_9HYPH</name>
<evidence type="ECO:0000313" key="2">
    <source>
        <dbReference type="EMBL" id="MFC3266294.1"/>
    </source>
</evidence>
<dbReference type="CDD" id="cd06558">
    <property type="entry name" value="crotonase-like"/>
    <property type="match status" value="1"/>
</dbReference>
<organism evidence="2 3">
    <name type="scientific">Camelimonas abortus</name>
    <dbReference type="NCBI Taxonomy" id="1017184"/>
    <lineage>
        <taxon>Bacteria</taxon>
        <taxon>Pseudomonadati</taxon>
        <taxon>Pseudomonadota</taxon>
        <taxon>Alphaproteobacteria</taxon>
        <taxon>Hyphomicrobiales</taxon>
        <taxon>Chelatococcaceae</taxon>
        <taxon>Camelimonas</taxon>
    </lineage>
</organism>
<comment type="similarity">
    <text evidence="1">Belongs to the enoyl-CoA hydratase/isomerase family.</text>
</comment>
<dbReference type="SUPFAM" id="SSF52096">
    <property type="entry name" value="ClpP/crotonase"/>
    <property type="match status" value="1"/>
</dbReference>
<sequence length="293" mass="30994">MQYTQILCEQDGPVMVITLNRPEKLNAYTGVMGAELAGAFRQADADDSVRAVVVTGAGRAFCAGADVSAGAKSFDASGPHGAANFGQRLEGRGQGRGDGVSFVHAIFNCRKPSIAAINGGCVGVGATMTLPMDVRICSTAAKIGFIFARRGLVPEAGSAWFLPQIVGLPQALRWAISGAIFDAGEALRGGLVSEVTEPENLLARAKEIAIEMTAESAPVSVALTRQMLWRFASQPDPFGALQVDGPMSMERGAHPDVAEGVQAFLEKRRPQFPGKVSADMPSQYPWWREDAAE</sequence>
<accession>A0ABV7LFH4</accession>
<dbReference type="InterPro" id="IPR029045">
    <property type="entry name" value="ClpP/crotonase-like_dom_sf"/>
</dbReference>
<protein>
    <submittedName>
        <fullName evidence="2">Enoyl-CoA hydratase-related protein</fullName>
    </submittedName>
</protein>
<dbReference type="RefSeq" id="WP_376832296.1">
    <property type="nucleotide sequence ID" value="NZ_JBHLWR010000006.1"/>
</dbReference>
<comment type="caution">
    <text evidence="2">The sequence shown here is derived from an EMBL/GenBank/DDBJ whole genome shotgun (WGS) entry which is preliminary data.</text>
</comment>
<dbReference type="InterPro" id="IPR014748">
    <property type="entry name" value="Enoyl-CoA_hydra_C"/>
</dbReference>
<dbReference type="NCBIfam" id="NF006109">
    <property type="entry name" value="PRK08260.1"/>
    <property type="match status" value="1"/>
</dbReference>
<evidence type="ECO:0000313" key="3">
    <source>
        <dbReference type="Proteomes" id="UP001595536"/>
    </source>
</evidence>
<dbReference type="Proteomes" id="UP001595536">
    <property type="component" value="Unassembled WGS sequence"/>
</dbReference>
<dbReference type="InterPro" id="IPR001753">
    <property type="entry name" value="Enoyl-CoA_hydra/iso"/>
</dbReference>